<evidence type="ECO:0000313" key="4">
    <source>
        <dbReference type="Proteomes" id="UP000192257"/>
    </source>
</evidence>
<feature type="region of interest" description="Disordered" evidence="1">
    <location>
        <begin position="116"/>
        <end position="178"/>
    </location>
</feature>
<dbReference type="AlphaFoldDB" id="A0A1X0NPD6"/>
<dbReference type="VEuPathDB" id="TriTrypDB:TM35_000271560"/>
<organism evidence="3 4">
    <name type="scientific">Trypanosoma theileri</name>
    <dbReference type="NCBI Taxonomy" id="67003"/>
    <lineage>
        <taxon>Eukaryota</taxon>
        <taxon>Discoba</taxon>
        <taxon>Euglenozoa</taxon>
        <taxon>Kinetoplastea</taxon>
        <taxon>Metakinetoplastina</taxon>
        <taxon>Trypanosomatida</taxon>
        <taxon>Trypanosomatidae</taxon>
        <taxon>Trypanosoma</taxon>
    </lineage>
</organism>
<reference evidence="3 4" key="1">
    <citation type="submission" date="2017-03" db="EMBL/GenBank/DDBJ databases">
        <title>An alternative strategy for trypanosome survival in the mammalian bloodstream revealed through genome and transcriptome analysis of the ubiquitous bovine parasite Trypanosoma (Megatrypanum) theileri.</title>
        <authorList>
            <person name="Kelly S."/>
            <person name="Ivens A."/>
            <person name="Mott A."/>
            <person name="O'Neill E."/>
            <person name="Emms D."/>
            <person name="Macleod O."/>
            <person name="Voorheis P."/>
            <person name="Matthews J."/>
            <person name="Matthews K."/>
            <person name="Carrington M."/>
        </authorList>
    </citation>
    <scope>NUCLEOTIDE SEQUENCE [LARGE SCALE GENOMIC DNA]</scope>
    <source>
        <strain evidence="3">Edinburgh</strain>
    </source>
</reference>
<evidence type="ECO:0000313" key="3">
    <source>
        <dbReference type="EMBL" id="ORC86566.1"/>
    </source>
</evidence>
<dbReference type="Proteomes" id="UP000192257">
    <property type="component" value="Unassembled WGS sequence"/>
</dbReference>
<name>A0A1X0NPD6_9TRYP</name>
<feature type="compositionally biased region" description="Basic residues" evidence="1">
    <location>
        <begin position="169"/>
        <end position="178"/>
    </location>
</feature>
<dbReference type="RefSeq" id="XP_028880632.1">
    <property type="nucleotide sequence ID" value="XM_029028049.1"/>
</dbReference>
<feature type="compositionally biased region" description="Acidic residues" evidence="1">
    <location>
        <begin position="129"/>
        <end position="144"/>
    </location>
</feature>
<dbReference type="Pfam" id="PF17800">
    <property type="entry name" value="NPL"/>
    <property type="match status" value="1"/>
</dbReference>
<sequence>MSLHCFFGLELRADGVPITPPMPPNTSLVLTHCALTSTMPGTLTLYVQSHDQPNRFALCTLSADRSIFYAPLQLIFAQKVSFTLVASQTTTSSTSSSNAASEKYPTVHLTGYFESDEEGQQIGAGFDGINEDDDDEEEDMEDMEAAGRKRARSDTKKEKQQQQQQQEGKKKKKNKNKK</sequence>
<dbReference type="OrthoDB" id="273080at2759"/>
<evidence type="ECO:0000259" key="2">
    <source>
        <dbReference type="Pfam" id="PF17800"/>
    </source>
</evidence>
<dbReference type="GeneID" id="39987829"/>
<protein>
    <recommendedName>
        <fullName evidence="2">Nucleoplasmin-like domain-containing protein</fullName>
    </recommendedName>
</protein>
<comment type="caution">
    <text evidence="3">The sequence shown here is derived from an EMBL/GenBank/DDBJ whole genome shotgun (WGS) entry which is preliminary data.</text>
</comment>
<feature type="domain" description="Nucleoplasmin-like" evidence="2">
    <location>
        <begin position="6"/>
        <end position="113"/>
    </location>
</feature>
<dbReference type="InterPro" id="IPR041232">
    <property type="entry name" value="NPL"/>
</dbReference>
<keyword evidence="4" id="KW-1185">Reference proteome</keyword>
<evidence type="ECO:0000256" key="1">
    <source>
        <dbReference type="SAM" id="MobiDB-lite"/>
    </source>
</evidence>
<accession>A0A1X0NPD6</accession>
<dbReference type="EMBL" id="NBCO01000027">
    <property type="protein sequence ID" value="ORC86566.1"/>
    <property type="molecule type" value="Genomic_DNA"/>
</dbReference>
<proteinExistence type="predicted"/>
<gene>
    <name evidence="3" type="ORF">TM35_000271560</name>
</gene>
<dbReference type="Gene3D" id="2.60.120.340">
    <property type="entry name" value="Nucleoplasmin core domain"/>
    <property type="match status" value="1"/>
</dbReference>